<gene>
    <name evidence="2" type="ORF">B0F88_10491</name>
</gene>
<keyword evidence="3" id="KW-1185">Reference proteome</keyword>
<dbReference type="Gene3D" id="3.40.50.150">
    <property type="entry name" value="Vaccinia Virus protein VP39"/>
    <property type="match status" value="1"/>
</dbReference>
<organism evidence="2 3">
    <name type="scientific">Methylobacter tundripaludum</name>
    <dbReference type="NCBI Taxonomy" id="173365"/>
    <lineage>
        <taxon>Bacteria</taxon>
        <taxon>Pseudomonadati</taxon>
        <taxon>Pseudomonadota</taxon>
        <taxon>Gammaproteobacteria</taxon>
        <taxon>Methylococcales</taxon>
        <taxon>Methylococcaceae</taxon>
        <taxon>Methylobacter</taxon>
    </lineage>
</organism>
<evidence type="ECO:0000256" key="1">
    <source>
        <dbReference type="ARBA" id="ARBA00023115"/>
    </source>
</evidence>
<reference evidence="2 3" key="1">
    <citation type="submission" date="2018-02" db="EMBL/GenBank/DDBJ databases">
        <title>Subsurface microbial communities from deep shales in Ohio and West Virginia, USA.</title>
        <authorList>
            <person name="Wrighton K."/>
        </authorList>
    </citation>
    <scope>NUCLEOTIDE SEQUENCE [LARGE SCALE GENOMIC DNA]</scope>
    <source>
        <strain evidence="2 3">OWC-G53F</strain>
    </source>
</reference>
<sequence length="269" mass="30811">MYRYEGRVIHESHDDDGILEVVERDGVRSLHFGSFPRQSSILLADPDKLYLNYVRCMTSWMLFKPTLDDEALIIGLGGGSLTKYLLHHFPECRLRAVEYRASVVKIARSHFGLPLDPRLKVIIDDGAKYVRQRTDSQSGQYSLMFVDAFDHEGMAPSISNHAFFDACKMLLKTDGMLVINLWGGLKNPLFQQAALWLGQTFDWRILFLPVKDRGNIIGLAFNEGAPLYSLKDLRTRAIILEQLYQIEFVSYLRDIIKHNSSVINNSIRK</sequence>
<keyword evidence="1" id="KW-0620">Polyamine biosynthesis</keyword>
<dbReference type="SUPFAM" id="SSF53335">
    <property type="entry name" value="S-adenosyl-L-methionine-dependent methyltransferases"/>
    <property type="match status" value="1"/>
</dbReference>
<dbReference type="AlphaFoldDB" id="A0A2S6H480"/>
<evidence type="ECO:0000313" key="3">
    <source>
        <dbReference type="Proteomes" id="UP000238071"/>
    </source>
</evidence>
<proteinExistence type="predicted"/>
<dbReference type="RefSeq" id="WP_104423096.1">
    <property type="nucleotide sequence ID" value="NZ_PTIY01000004.1"/>
</dbReference>
<evidence type="ECO:0000313" key="2">
    <source>
        <dbReference type="EMBL" id="PPK72298.1"/>
    </source>
</evidence>
<protein>
    <submittedName>
        <fullName evidence="2">Spermidine synthase</fullName>
    </submittedName>
</protein>
<dbReference type="EMBL" id="PTIY01000004">
    <property type="protein sequence ID" value="PPK72298.1"/>
    <property type="molecule type" value="Genomic_DNA"/>
</dbReference>
<name>A0A2S6H480_9GAMM</name>
<accession>A0A2S6H480</accession>
<dbReference type="InterPro" id="IPR029063">
    <property type="entry name" value="SAM-dependent_MTases_sf"/>
</dbReference>
<dbReference type="Pfam" id="PF01564">
    <property type="entry name" value="Spermine_synth"/>
    <property type="match status" value="1"/>
</dbReference>
<comment type="caution">
    <text evidence="2">The sequence shown here is derived from an EMBL/GenBank/DDBJ whole genome shotgun (WGS) entry which is preliminary data.</text>
</comment>
<dbReference type="Proteomes" id="UP000238071">
    <property type="component" value="Unassembled WGS sequence"/>
</dbReference>
<dbReference type="OrthoDB" id="117774at2"/>
<dbReference type="PANTHER" id="PTHR43317">
    <property type="entry name" value="THERMOSPERMINE SYNTHASE ACAULIS5"/>
    <property type="match status" value="1"/>
</dbReference>
<dbReference type="GO" id="GO:0006596">
    <property type="term" value="P:polyamine biosynthetic process"/>
    <property type="evidence" value="ECO:0007669"/>
    <property type="project" value="UniProtKB-KW"/>
</dbReference>
<dbReference type="PANTHER" id="PTHR43317:SF1">
    <property type="entry name" value="THERMOSPERMINE SYNTHASE ACAULIS5"/>
    <property type="match status" value="1"/>
</dbReference>